<accession>A0A2M9ZU98</accession>
<dbReference type="Pfam" id="PF10646">
    <property type="entry name" value="Germane"/>
    <property type="match status" value="1"/>
</dbReference>
<comment type="caution">
    <text evidence="3">The sequence shown here is derived from an EMBL/GenBank/DDBJ whole genome shotgun (WGS) entry which is preliminary data.</text>
</comment>
<sequence>MFLGKSEKAVSGSAENCIVPESDKLKSLLYILTGTLFVLVLLDKSIGNKNTSSPGQESPSFFSRFNTIGKTNPLSPSSSENKGKQTHEQVMDQAEDEILTELMQNGEGSSEEVSSDSNDPEEMFIPIVEMPKPEMASGPSPKVRLDHSPGEIKLYFLKFYGRGNKVHSRLVQLKRKFDQGDKILFIMKELTKGPSPDEKTQGVLNALPNKMEYSKEYSVENGILKLYLGPDFEAGAGPELLKDRVDQICYSILENSELRGIRLFINGKQVRSLGGVGLPIPEVLTKNPRKIATL</sequence>
<name>A0A2M9ZU98_9LEPT</name>
<dbReference type="Proteomes" id="UP000231843">
    <property type="component" value="Unassembled WGS sequence"/>
</dbReference>
<keyword evidence="4" id="KW-1185">Reference proteome</keyword>
<dbReference type="EMBL" id="NPEA01000011">
    <property type="protein sequence ID" value="PJZ75667.1"/>
    <property type="molecule type" value="Genomic_DNA"/>
</dbReference>
<feature type="compositionally biased region" description="Basic and acidic residues" evidence="1">
    <location>
        <begin position="81"/>
        <end position="90"/>
    </location>
</feature>
<organism evidence="3 4">
    <name type="scientific">Leptospira neocaledonica</name>
    <dbReference type="NCBI Taxonomy" id="2023192"/>
    <lineage>
        <taxon>Bacteria</taxon>
        <taxon>Pseudomonadati</taxon>
        <taxon>Spirochaetota</taxon>
        <taxon>Spirochaetia</taxon>
        <taxon>Leptospirales</taxon>
        <taxon>Leptospiraceae</taxon>
        <taxon>Leptospira</taxon>
    </lineage>
</organism>
<evidence type="ECO:0000313" key="3">
    <source>
        <dbReference type="EMBL" id="PJZ75667.1"/>
    </source>
</evidence>
<protein>
    <submittedName>
        <fullName evidence="3">Spore gernimation protein</fullName>
    </submittedName>
</protein>
<dbReference type="OrthoDB" id="345085at2"/>
<evidence type="ECO:0000259" key="2">
    <source>
        <dbReference type="SMART" id="SM00909"/>
    </source>
</evidence>
<dbReference type="AlphaFoldDB" id="A0A2M9ZU98"/>
<feature type="region of interest" description="Disordered" evidence="1">
    <location>
        <begin position="49"/>
        <end position="90"/>
    </location>
</feature>
<evidence type="ECO:0000313" key="4">
    <source>
        <dbReference type="Proteomes" id="UP000231843"/>
    </source>
</evidence>
<proteinExistence type="predicted"/>
<gene>
    <name evidence="3" type="ORF">CH365_18180</name>
</gene>
<evidence type="ECO:0000256" key="1">
    <source>
        <dbReference type="SAM" id="MobiDB-lite"/>
    </source>
</evidence>
<dbReference type="SMART" id="SM00909">
    <property type="entry name" value="Germane"/>
    <property type="match status" value="1"/>
</dbReference>
<reference evidence="3 4" key="1">
    <citation type="submission" date="2017-07" db="EMBL/GenBank/DDBJ databases">
        <title>Leptospira spp. isolated from tropical soils.</title>
        <authorList>
            <person name="Thibeaux R."/>
            <person name="Iraola G."/>
            <person name="Ferres I."/>
            <person name="Bierque E."/>
            <person name="Girault D."/>
            <person name="Soupe-Gilbert M.-E."/>
            <person name="Picardeau M."/>
            <person name="Goarant C."/>
        </authorList>
    </citation>
    <scope>NUCLEOTIDE SEQUENCE [LARGE SCALE GENOMIC DNA]</scope>
    <source>
        <strain evidence="3 4">ES4-C-A1</strain>
    </source>
</reference>
<dbReference type="InterPro" id="IPR019606">
    <property type="entry name" value="GerMN"/>
</dbReference>
<feature type="compositionally biased region" description="Polar residues" evidence="1">
    <location>
        <begin position="49"/>
        <end position="80"/>
    </location>
</feature>
<feature type="domain" description="GerMN" evidence="2">
    <location>
        <begin position="183"/>
        <end position="274"/>
    </location>
</feature>